<dbReference type="Gene3D" id="3.40.50.720">
    <property type="entry name" value="NAD(P)-binding Rossmann-like Domain"/>
    <property type="match status" value="1"/>
</dbReference>
<dbReference type="Pfam" id="PF01370">
    <property type="entry name" value="Epimerase"/>
    <property type="match status" value="1"/>
</dbReference>
<dbReference type="SUPFAM" id="SSF51735">
    <property type="entry name" value="NAD(P)-binding Rossmann-fold domains"/>
    <property type="match status" value="1"/>
</dbReference>
<dbReference type="InterPro" id="IPR001509">
    <property type="entry name" value="Epimerase_deHydtase"/>
</dbReference>
<dbReference type="InterPro" id="IPR051783">
    <property type="entry name" value="NAD(P)-dependent_oxidoreduct"/>
</dbReference>
<evidence type="ECO:0000313" key="3">
    <source>
        <dbReference type="Proteomes" id="UP000199423"/>
    </source>
</evidence>
<dbReference type="Proteomes" id="UP000199423">
    <property type="component" value="Unassembled WGS sequence"/>
</dbReference>
<dbReference type="GO" id="GO:0004029">
    <property type="term" value="F:aldehyde dehydrogenase (NAD+) activity"/>
    <property type="evidence" value="ECO:0007669"/>
    <property type="project" value="TreeGrafter"/>
</dbReference>
<dbReference type="InterPro" id="IPR036291">
    <property type="entry name" value="NAD(P)-bd_dom_sf"/>
</dbReference>
<dbReference type="PANTHER" id="PTHR48079">
    <property type="entry name" value="PROTEIN YEEZ"/>
    <property type="match status" value="1"/>
</dbReference>
<keyword evidence="3" id="KW-1185">Reference proteome</keyword>
<sequence>MPNKTAFVTGGTGFIGLNLIEHLVQSGWTVTALHRPESRLTQLQKYSVSLVKGTIEDFASLERAMPEELDAVFHVAGDTSMWPGHLQRQWRTNVDGTRNVVTAALAKRTKKFIHTSTSGVYGLPKEPFDETAPKLGKGGFNYQHSKVMAEEEVSAGIARGLDAVILNPANVIGRYDWNSWSQFIRRAANRQLPLIPPGSHCYCDVGAVVRAHVTAVEKGRTGHNYILGGTSASYAEIVQMVGKMLGRPTNMWVGRPLGMRLAGRMLDGASVITRSEPMITRESAAYLSANIRCRSDKAVRELDYRPVSIELMLKECIDWMLAEKLIDPVFVSH</sequence>
<feature type="domain" description="NAD-dependent epimerase/dehydratase" evidence="1">
    <location>
        <begin position="7"/>
        <end position="228"/>
    </location>
</feature>
<proteinExistence type="predicted"/>
<protein>
    <submittedName>
        <fullName evidence="2">Dihydroflavonol-4-reductase</fullName>
    </submittedName>
</protein>
<dbReference type="STRING" id="51670.SAMN04488557_2216"/>
<dbReference type="OrthoDB" id="9801785at2"/>
<evidence type="ECO:0000313" key="2">
    <source>
        <dbReference type="EMBL" id="SFV34095.1"/>
    </source>
</evidence>
<reference evidence="3" key="1">
    <citation type="submission" date="2016-10" db="EMBL/GenBank/DDBJ databases">
        <authorList>
            <person name="Varghese N."/>
            <person name="Submissions S."/>
        </authorList>
    </citation>
    <scope>NUCLEOTIDE SEQUENCE [LARGE SCALE GENOMIC DNA]</scope>
    <source>
        <strain evidence="3">DSM 1565</strain>
    </source>
</reference>
<dbReference type="RefSeq" id="WP_092867723.1">
    <property type="nucleotide sequence ID" value="NZ_FPCH01000002.1"/>
</dbReference>
<dbReference type="EMBL" id="FPCH01000002">
    <property type="protein sequence ID" value="SFV34095.1"/>
    <property type="molecule type" value="Genomic_DNA"/>
</dbReference>
<evidence type="ECO:0000259" key="1">
    <source>
        <dbReference type="Pfam" id="PF01370"/>
    </source>
</evidence>
<accession>A0A1I7NHF5</accession>
<dbReference type="PANTHER" id="PTHR48079:SF6">
    <property type="entry name" value="NAD(P)-BINDING DOMAIN-CONTAINING PROTEIN-RELATED"/>
    <property type="match status" value="1"/>
</dbReference>
<organism evidence="2 3">
    <name type="scientific">Hyphomicrobium facile</name>
    <dbReference type="NCBI Taxonomy" id="51670"/>
    <lineage>
        <taxon>Bacteria</taxon>
        <taxon>Pseudomonadati</taxon>
        <taxon>Pseudomonadota</taxon>
        <taxon>Alphaproteobacteria</taxon>
        <taxon>Hyphomicrobiales</taxon>
        <taxon>Hyphomicrobiaceae</taxon>
        <taxon>Hyphomicrobium</taxon>
    </lineage>
</organism>
<dbReference type="GO" id="GO:0005737">
    <property type="term" value="C:cytoplasm"/>
    <property type="evidence" value="ECO:0007669"/>
    <property type="project" value="TreeGrafter"/>
</dbReference>
<dbReference type="AlphaFoldDB" id="A0A1I7NHF5"/>
<name>A0A1I7NHF5_9HYPH</name>
<gene>
    <name evidence="2" type="ORF">SAMN04488557_2216</name>
</gene>